<gene>
    <name evidence="5" type="ORF">B0H17DRAFT_1190596</name>
</gene>
<dbReference type="AlphaFoldDB" id="A0AAD7MCQ6"/>
<evidence type="ECO:0000256" key="2">
    <source>
        <dbReference type="ARBA" id="ARBA00022801"/>
    </source>
</evidence>
<comment type="caution">
    <text evidence="5">The sequence shown here is derived from an EMBL/GenBank/DDBJ whole genome shotgun (WGS) entry which is preliminary data.</text>
</comment>
<evidence type="ECO:0000256" key="3">
    <source>
        <dbReference type="SAM" id="MobiDB-lite"/>
    </source>
</evidence>
<dbReference type="GO" id="GO:0006139">
    <property type="term" value="P:nucleobase-containing compound metabolic process"/>
    <property type="evidence" value="ECO:0007669"/>
    <property type="project" value="InterPro"/>
</dbReference>
<dbReference type="InterPro" id="IPR012337">
    <property type="entry name" value="RNaseH-like_sf"/>
</dbReference>
<keyword evidence="6" id="KW-1185">Reference proteome</keyword>
<dbReference type="PANTHER" id="PTHR13620">
    <property type="entry name" value="3-5 EXONUCLEASE"/>
    <property type="match status" value="1"/>
</dbReference>
<dbReference type="InterPro" id="IPR036397">
    <property type="entry name" value="RNaseH_sf"/>
</dbReference>
<dbReference type="Proteomes" id="UP001221757">
    <property type="component" value="Unassembled WGS sequence"/>
</dbReference>
<evidence type="ECO:0000313" key="5">
    <source>
        <dbReference type="EMBL" id="KAJ7710929.1"/>
    </source>
</evidence>
<proteinExistence type="predicted"/>
<dbReference type="InterPro" id="IPR002562">
    <property type="entry name" value="3'-5'_exonuclease_dom"/>
</dbReference>
<organism evidence="5 6">
    <name type="scientific">Mycena rosella</name>
    <name type="common">Pink bonnet</name>
    <name type="synonym">Agaricus rosellus</name>
    <dbReference type="NCBI Taxonomy" id="1033263"/>
    <lineage>
        <taxon>Eukaryota</taxon>
        <taxon>Fungi</taxon>
        <taxon>Dikarya</taxon>
        <taxon>Basidiomycota</taxon>
        <taxon>Agaricomycotina</taxon>
        <taxon>Agaricomycetes</taxon>
        <taxon>Agaricomycetidae</taxon>
        <taxon>Agaricales</taxon>
        <taxon>Marasmiineae</taxon>
        <taxon>Mycenaceae</taxon>
        <taxon>Mycena</taxon>
    </lineage>
</organism>
<dbReference type="EMBL" id="JARKIE010000001">
    <property type="protein sequence ID" value="KAJ7710929.1"/>
    <property type="molecule type" value="Genomic_DNA"/>
</dbReference>
<reference evidence="5" key="1">
    <citation type="submission" date="2023-03" db="EMBL/GenBank/DDBJ databases">
        <title>Massive genome expansion in bonnet fungi (Mycena s.s.) driven by repeated elements and novel gene families across ecological guilds.</title>
        <authorList>
            <consortium name="Lawrence Berkeley National Laboratory"/>
            <person name="Harder C.B."/>
            <person name="Miyauchi S."/>
            <person name="Viragh M."/>
            <person name="Kuo A."/>
            <person name="Thoen E."/>
            <person name="Andreopoulos B."/>
            <person name="Lu D."/>
            <person name="Skrede I."/>
            <person name="Drula E."/>
            <person name="Henrissat B."/>
            <person name="Morin E."/>
            <person name="Kohler A."/>
            <person name="Barry K."/>
            <person name="LaButti K."/>
            <person name="Morin E."/>
            <person name="Salamov A."/>
            <person name="Lipzen A."/>
            <person name="Mereny Z."/>
            <person name="Hegedus B."/>
            <person name="Baldrian P."/>
            <person name="Stursova M."/>
            <person name="Weitz H."/>
            <person name="Taylor A."/>
            <person name="Grigoriev I.V."/>
            <person name="Nagy L.G."/>
            <person name="Martin F."/>
            <person name="Kauserud H."/>
        </authorList>
    </citation>
    <scope>NUCLEOTIDE SEQUENCE</scope>
    <source>
        <strain evidence="5">CBHHK067</strain>
    </source>
</reference>
<dbReference type="GO" id="GO:0005737">
    <property type="term" value="C:cytoplasm"/>
    <property type="evidence" value="ECO:0007669"/>
    <property type="project" value="TreeGrafter"/>
</dbReference>
<dbReference type="GO" id="GO:0003676">
    <property type="term" value="F:nucleic acid binding"/>
    <property type="evidence" value="ECO:0007669"/>
    <property type="project" value="InterPro"/>
</dbReference>
<sequence length="337" mass="37717">MPTPRGDKLLASMKKLVGPIARLFSKIGQDKGGAMEATEEETPTAKSKEDDETTVDGLQPFPHKHSTILVESEEHANTVLRTILDGDIGFDTEFTDRRPTKEEKMIEARFPKGSAARKAVILGWQVVELGIHRVFPVAWNNIGLRTVQVARDDKVWVLDMWKIKAVPKELKRILESPQVKKTGGGLTRDILVIWDDLRIEMLNLVDVGMMAKLVLAEKYPKMAYGNLVLRTSVQDILGFEMSKDLATSDWSVATLTDAQTDYAALDAVASLRLFEVLEDALARKSHTIGQSIPDAWYRFNSRSGEPTRRRLAADGSEILWRTSDCTWYAGGKFQGYP</sequence>
<accession>A0AAD7MCQ6</accession>
<protein>
    <submittedName>
        <fullName evidence="5">Ribonuclease H-like domain-containing protein</fullName>
    </submittedName>
</protein>
<evidence type="ECO:0000259" key="4">
    <source>
        <dbReference type="SMART" id="SM00474"/>
    </source>
</evidence>
<dbReference type="PANTHER" id="PTHR13620:SF104">
    <property type="entry name" value="EXONUCLEASE 3'-5' DOMAIN-CONTAINING PROTEIN 2"/>
    <property type="match status" value="1"/>
</dbReference>
<dbReference type="GO" id="GO:0008408">
    <property type="term" value="F:3'-5' exonuclease activity"/>
    <property type="evidence" value="ECO:0007669"/>
    <property type="project" value="InterPro"/>
</dbReference>
<dbReference type="SUPFAM" id="SSF53098">
    <property type="entry name" value="Ribonuclease H-like"/>
    <property type="match status" value="1"/>
</dbReference>
<dbReference type="GO" id="GO:0005634">
    <property type="term" value="C:nucleus"/>
    <property type="evidence" value="ECO:0007669"/>
    <property type="project" value="TreeGrafter"/>
</dbReference>
<keyword evidence="1" id="KW-0540">Nuclease</keyword>
<feature type="domain" description="3'-5' exonuclease" evidence="4">
    <location>
        <begin position="93"/>
        <end position="282"/>
    </location>
</feature>
<feature type="region of interest" description="Disordered" evidence="3">
    <location>
        <begin position="29"/>
        <end position="61"/>
    </location>
</feature>
<dbReference type="Gene3D" id="3.30.420.10">
    <property type="entry name" value="Ribonuclease H-like superfamily/Ribonuclease H"/>
    <property type="match status" value="1"/>
</dbReference>
<keyword evidence="2" id="KW-0378">Hydrolase</keyword>
<evidence type="ECO:0000313" key="6">
    <source>
        <dbReference type="Proteomes" id="UP001221757"/>
    </source>
</evidence>
<dbReference type="InterPro" id="IPR051132">
    <property type="entry name" value="3-5_Exonuclease_domain"/>
</dbReference>
<dbReference type="Pfam" id="PF01612">
    <property type="entry name" value="DNA_pol_A_exo1"/>
    <property type="match status" value="1"/>
</dbReference>
<dbReference type="SMART" id="SM00474">
    <property type="entry name" value="35EXOc"/>
    <property type="match status" value="1"/>
</dbReference>
<name>A0AAD7MCQ6_MYCRO</name>
<evidence type="ECO:0000256" key="1">
    <source>
        <dbReference type="ARBA" id="ARBA00022722"/>
    </source>
</evidence>